<keyword evidence="1" id="KW-0812">Transmembrane</keyword>
<comment type="caution">
    <text evidence="3">The sequence shown here is derived from an EMBL/GenBank/DDBJ whole genome shotgun (WGS) entry which is preliminary data.</text>
</comment>
<reference evidence="3 4" key="1">
    <citation type="journal article" date="2023" name="BMC Biol.">
        <title>The compact genome of the sponge Oopsacas minuta (Hexactinellida) is lacking key metazoan core genes.</title>
        <authorList>
            <person name="Santini S."/>
            <person name="Schenkelaars Q."/>
            <person name="Jourda C."/>
            <person name="Duchesne M."/>
            <person name="Belahbib H."/>
            <person name="Rocher C."/>
            <person name="Selva M."/>
            <person name="Riesgo A."/>
            <person name="Vervoort M."/>
            <person name="Leys S.P."/>
            <person name="Kodjabachian L."/>
            <person name="Le Bivic A."/>
            <person name="Borchiellini C."/>
            <person name="Claverie J.M."/>
            <person name="Renard E."/>
        </authorList>
    </citation>
    <scope>NUCLEOTIDE SEQUENCE [LARGE SCALE GENOMIC DNA]</scope>
    <source>
        <strain evidence="3">SPO-2</strain>
    </source>
</reference>
<dbReference type="GO" id="GO:0004176">
    <property type="term" value="F:ATP-dependent peptidase activity"/>
    <property type="evidence" value="ECO:0007669"/>
    <property type="project" value="TreeGrafter"/>
</dbReference>
<feature type="transmembrane region" description="Helical" evidence="1">
    <location>
        <begin position="543"/>
        <end position="560"/>
    </location>
</feature>
<protein>
    <submittedName>
        <fullName evidence="3">ATP-dependent zinc metalloprotease YME1L1-like</fullName>
    </submittedName>
</protein>
<evidence type="ECO:0000256" key="1">
    <source>
        <dbReference type="SAM" id="Phobius"/>
    </source>
</evidence>
<dbReference type="AlphaFoldDB" id="A0AAV7IXC1"/>
<dbReference type="InterPro" id="IPR027417">
    <property type="entry name" value="P-loop_NTPase"/>
</dbReference>
<feature type="transmembrane region" description="Helical" evidence="1">
    <location>
        <begin position="407"/>
        <end position="433"/>
    </location>
</feature>
<dbReference type="Pfam" id="PF00004">
    <property type="entry name" value="AAA"/>
    <property type="match status" value="1"/>
</dbReference>
<gene>
    <name evidence="3" type="ORF">LOD99_12923</name>
</gene>
<evidence type="ECO:0000313" key="3">
    <source>
        <dbReference type="EMBL" id="KAI6645660.1"/>
    </source>
</evidence>
<dbReference type="InterPro" id="IPR019402">
    <property type="entry name" value="CWH43_N"/>
</dbReference>
<keyword evidence="3" id="KW-0378">Hydrolase</keyword>
<name>A0AAV7IXC1_9METZ</name>
<keyword evidence="4" id="KW-1185">Reference proteome</keyword>
<sequence length="591" mass="67513">MLHFSSITSLSNLVPTIFGDISGNFMFYRHKHAFRWRPFVASFHNHKHIQTNIQYTFNAILRNIGLPLISQTQLQLLARSLSTNQFSRIPHTTTSNDLIGQYFTNRSMHTDEKLVIRELEDKANDYPTDPLAQEAYLKRVLEVDPHYVMRRFETGRFAINNSVRRLYQEALLLSGQTNNLANKNTVSPVNVVKGTTDKPLIVDIAEKKYKWLRDVSKILLYLFIATYILHTIDTSFKGALPNMKKAGFAQDTNEKKYKFSDIQGAKEAKEELIEVVEFLKTPEKFQRLGAKMPKGVLLIGQPGTGKTLLARAVAGEANVPFFFTSGSEFDEMYVGVGAARLRNLFQTAKNSKPCVDHFRPVFPFVSDTGAYPIENGFFVLVFAITSLFALLTIYIRFKDVHIHTEGVCFKVCNYIFLVIGIMAIFFLLSVAAFEFDDSSLSNRLHFASAILTIFLNYVYSFGQAFIGLLLPPIRVWWKWLVFAIQLSITIFGIILFLYFFATAFLEANIFYLSVKRNVSSLGTNEALLALYYEGLAIDYSRAVVEWMIFVEVIVFFLTLIPDFHRIRVNLQITRPYDQGGVNTIDNEMKKV</sequence>
<dbReference type="Gene3D" id="3.40.50.300">
    <property type="entry name" value="P-loop containing nucleotide triphosphate hydrolases"/>
    <property type="match status" value="1"/>
</dbReference>
<dbReference type="Pfam" id="PF10277">
    <property type="entry name" value="Frag1"/>
    <property type="match status" value="1"/>
</dbReference>
<dbReference type="PANTHER" id="PTHR23076:SF97">
    <property type="entry name" value="ATP-DEPENDENT ZINC METALLOPROTEASE YME1L1"/>
    <property type="match status" value="1"/>
</dbReference>
<dbReference type="InterPro" id="IPR003593">
    <property type="entry name" value="AAA+_ATPase"/>
</dbReference>
<feature type="transmembrane region" description="Helical" evidence="1">
    <location>
        <begin position="376"/>
        <end position="395"/>
    </location>
</feature>
<dbReference type="Pfam" id="PF21232">
    <property type="entry name" value="Yme1-like_N"/>
    <property type="match status" value="1"/>
</dbReference>
<keyword evidence="3" id="KW-0482">Metalloprotease</keyword>
<dbReference type="GO" id="GO:0016887">
    <property type="term" value="F:ATP hydrolysis activity"/>
    <property type="evidence" value="ECO:0007669"/>
    <property type="project" value="InterPro"/>
</dbReference>
<dbReference type="GO" id="GO:0005524">
    <property type="term" value="F:ATP binding"/>
    <property type="evidence" value="ECO:0007669"/>
    <property type="project" value="InterPro"/>
</dbReference>
<dbReference type="GO" id="GO:0006508">
    <property type="term" value="P:proteolysis"/>
    <property type="evidence" value="ECO:0007669"/>
    <property type="project" value="TreeGrafter"/>
</dbReference>
<keyword evidence="3" id="KW-0645">Protease</keyword>
<dbReference type="InterPro" id="IPR003959">
    <property type="entry name" value="ATPase_AAA_core"/>
</dbReference>
<dbReference type="EMBL" id="JAKMXF010000365">
    <property type="protein sequence ID" value="KAI6645660.1"/>
    <property type="molecule type" value="Genomic_DNA"/>
</dbReference>
<keyword evidence="1" id="KW-0472">Membrane</keyword>
<accession>A0AAV7IXC1</accession>
<feature type="transmembrane region" description="Helical" evidence="1">
    <location>
        <begin position="479"/>
        <end position="501"/>
    </location>
</feature>
<proteinExistence type="predicted"/>
<evidence type="ECO:0000313" key="4">
    <source>
        <dbReference type="Proteomes" id="UP001165289"/>
    </source>
</evidence>
<dbReference type="InterPro" id="IPR048438">
    <property type="entry name" value="Yme1-like_N"/>
</dbReference>
<evidence type="ECO:0000259" key="2">
    <source>
        <dbReference type="SMART" id="SM00382"/>
    </source>
</evidence>
<dbReference type="SMART" id="SM00382">
    <property type="entry name" value="AAA"/>
    <property type="match status" value="1"/>
</dbReference>
<dbReference type="Proteomes" id="UP001165289">
    <property type="component" value="Unassembled WGS sequence"/>
</dbReference>
<dbReference type="SUPFAM" id="SSF52540">
    <property type="entry name" value="P-loop containing nucleoside triphosphate hydrolases"/>
    <property type="match status" value="1"/>
</dbReference>
<feature type="transmembrane region" description="Helical" evidence="1">
    <location>
        <begin position="445"/>
        <end position="470"/>
    </location>
</feature>
<dbReference type="GO" id="GO:0008237">
    <property type="term" value="F:metallopeptidase activity"/>
    <property type="evidence" value="ECO:0007669"/>
    <property type="project" value="UniProtKB-KW"/>
</dbReference>
<feature type="domain" description="AAA+ ATPase" evidence="2">
    <location>
        <begin position="292"/>
        <end position="406"/>
    </location>
</feature>
<dbReference type="PANTHER" id="PTHR23076">
    <property type="entry name" value="METALLOPROTEASE M41 FTSH"/>
    <property type="match status" value="1"/>
</dbReference>
<organism evidence="3 4">
    <name type="scientific">Oopsacas minuta</name>
    <dbReference type="NCBI Taxonomy" id="111878"/>
    <lineage>
        <taxon>Eukaryota</taxon>
        <taxon>Metazoa</taxon>
        <taxon>Porifera</taxon>
        <taxon>Hexactinellida</taxon>
        <taxon>Hexasterophora</taxon>
        <taxon>Lyssacinosida</taxon>
        <taxon>Leucopsacidae</taxon>
        <taxon>Oopsacas</taxon>
    </lineage>
</organism>
<keyword evidence="1" id="KW-1133">Transmembrane helix</keyword>